<reference evidence="2 3" key="1">
    <citation type="submission" date="2017-05" db="EMBL/GenBank/DDBJ databases">
        <title>Isolation of Rhodococcus sp. S2-17 biodegrading of BP-3.</title>
        <authorList>
            <person name="Lee Y."/>
            <person name="Kim K.H."/>
            <person name="Chun B.H."/>
            <person name="Jung H.S."/>
            <person name="Jeon C.O."/>
        </authorList>
    </citation>
    <scope>NUCLEOTIDE SEQUENCE [LARGE SCALE GENOMIC DNA]</scope>
    <source>
        <strain evidence="2 3">S2-17</strain>
        <plasmid evidence="3">prb11</plasmid>
    </source>
</reference>
<dbReference type="EMBL" id="CP021357">
    <property type="protein sequence ID" value="AWK77054.1"/>
    <property type="molecule type" value="Genomic_DNA"/>
</dbReference>
<protein>
    <recommendedName>
        <fullName evidence="4">Integral membrane protein</fullName>
    </recommendedName>
</protein>
<name>A0A2S2C884_9NOCA</name>
<accession>A0A2S2C884</accession>
<dbReference type="AlphaFoldDB" id="A0A2S2C884"/>
<dbReference type="NCBIfam" id="NF042935">
    <property type="entry name" value="SCO6880_fam"/>
    <property type="match status" value="1"/>
</dbReference>
<proteinExistence type="predicted"/>
<dbReference type="InterPro" id="IPR049978">
    <property type="entry name" value="SCO6880-like"/>
</dbReference>
<keyword evidence="1" id="KW-0812">Transmembrane</keyword>
<gene>
    <name evidence="2" type="ORF">CBI38_37345</name>
</gene>
<dbReference type="Proteomes" id="UP000245711">
    <property type="component" value="Plasmid pRB11"/>
</dbReference>
<evidence type="ECO:0000256" key="1">
    <source>
        <dbReference type="SAM" id="Phobius"/>
    </source>
</evidence>
<feature type="transmembrane region" description="Helical" evidence="1">
    <location>
        <begin position="25"/>
        <end position="46"/>
    </location>
</feature>
<organism evidence="2 3">
    <name type="scientific">Rhodococcus oxybenzonivorans</name>
    <dbReference type="NCBI Taxonomy" id="1990687"/>
    <lineage>
        <taxon>Bacteria</taxon>
        <taxon>Bacillati</taxon>
        <taxon>Actinomycetota</taxon>
        <taxon>Actinomycetes</taxon>
        <taxon>Mycobacteriales</taxon>
        <taxon>Nocardiaceae</taxon>
        <taxon>Rhodococcus</taxon>
    </lineage>
</organism>
<dbReference type="RefSeq" id="WP_109336452.1">
    <property type="nucleotide sequence ID" value="NZ_CP021357.1"/>
</dbReference>
<sequence>MSAVAERTNERPLYGSGSVPRRTGIFGLSIWASSFAAVGFLTSLIVGVSSDVLKGFILAAVFAVVIAPLVIRWGHRSMYEVMQLKIQWWKRAATGSTVYRSGPHSRIPGGRFRLPGLLASTTLHVGVDRLGNPFGMIYRRRGAEYTVVLECWPGGDEALTTPEKDLMTADWGAYLAGLGLPGDIIAAVAIVESIPATGYRLGLEVEQSIKQSRSEIASRIQREAAVEFPSGRSQTLCRLAITFKATTRERRTEPEEMAAELARRLPAAYEDLLNAGVEASPMSAEQIVAFVHRSYNPSAERELEELEILDESHGIDWEDAGPAAAVTKWDYYRHNGVVSVVYEMKAPPESVFTDEVLKPLLRPHDDLDRKRLALVYRPFSAGDATKQVNRDHKDARAAVNQKSGLVSAAAEMRVETTEQARQEQVRGAGLVRYSALMTITCATGSEVPNASSILESLSARAMLKLVRAYGMQDAAFAAGLGVGVLLGEHTTTSKIARNG</sequence>
<keyword evidence="1" id="KW-1133">Transmembrane helix</keyword>
<keyword evidence="1" id="KW-0472">Membrane</keyword>
<evidence type="ECO:0000313" key="2">
    <source>
        <dbReference type="EMBL" id="AWK77054.1"/>
    </source>
</evidence>
<dbReference type="OrthoDB" id="4505949at2"/>
<evidence type="ECO:0008006" key="4">
    <source>
        <dbReference type="Google" id="ProtNLM"/>
    </source>
</evidence>
<geneLocation type="plasmid" evidence="3">
    <name>prb11</name>
</geneLocation>
<feature type="transmembrane region" description="Helical" evidence="1">
    <location>
        <begin position="52"/>
        <end position="71"/>
    </location>
</feature>
<evidence type="ECO:0000313" key="3">
    <source>
        <dbReference type="Proteomes" id="UP000245711"/>
    </source>
</evidence>
<keyword evidence="3" id="KW-1185">Reference proteome</keyword>
<dbReference type="KEGG" id="roz:CBI38_37345"/>
<keyword evidence="2" id="KW-0614">Plasmid</keyword>